<reference evidence="4" key="1">
    <citation type="submission" date="2022-11" db="UniProtKB">
        <authorList>
            <consortium name="WormBaseParasite"/>
        </authorList>
    </citation>
    <scope>IDENTIFICATION</scope>
</reference>
<evidence type="ECO:0000256" key="2">
    <source>
        <dbReference type="SAM" id="Phobius"/>
    </source>
</evidence>
<name>A0A915DCH5_9BILA</name>
<evidence type="ECO:0000313" key="3">
    <source>
        <dbReference type="Proteomes" id="UP000887574"/>
    </source>
</evidence>
<dbReference type="Proteomes" id="UP000887574">
    <property type="component" value="Unplaced"/>
</dbReference>
<sequence length="109" mass="12226">MDNHVYQETEFVNINENNYEQPKGPTETPSPYGKKSFDIDSSCVTNELLGKSLRFQNIISKKKLVVSALVLIGTALVVASLIYFFTDYAVLPKSGVETKEKLILTLEDH</sequence>
<accession>A0A915DCH5</accession>
<keyword evidence="2" id="KW-0472">Membrane</keyword>
<dbReference type="WBParaSite" id="jg18421">
    <property type="protein sequence ID" value="jg18421"/>
    <property type="gene ID" value="jg18421"/>
</dbReference>
<dbReference type="AlphaFoldDB" id="A0A915DCH5"/>
<keyword evidence="2" id="KW-1133">Transmembrane helix</keyword>
<evidence type="ECO:0000313" key="4">
    <source>
        <dbReference type="WBParaSite" id="jg18421"/>
    </source>
</evidence>
<feature type="region of interest" description="Disordered" evidence="1">
    <location>
        <begin position="14"/>
        <end position="33"/>
    </location>
</feature>
<organism evidence="3 4">
    <name type="scientific">Ditylenchus dipsaci</name>
    <dbReference type="NCBI Taxonomy" id="166011"/>
    <lineage>
        <taxon>Eukaryota</taxon>
        <taxon>Metazoa</taxon>
        <taxon>Ecdysozoa</taxon>
        <taxon>Nematoda</taxon>
        <taxon>Chromadorea</taxon>
        <taxon>Rhabditida</taxon>
        <taxon>Tylenchina</taxon>
        <taxon>Tylenchomorpha</taxon>
        <taxon>Sphaerularioidea</taxon>
        <taxon>Anguinidae</taxon>
        <taxon>Anguininae</taxon>
        <taxon>Ditylenchus</taxon>
    </lineage>
</organism>
<proteinExistence type="predicted"/>
<protein>
    <submittedName>
        <fullName evidence="4">Uncharacterized protein</fullName>
    </submittedName>
</protein>
<feature type="transmembrane region" description="Helical" evidence="2">
    <location>
        <begin position="64"/>
        <end position="85"/>
    </location>
</feature>
<evidence type="ECO:0000256" key="1">
    <source>
        <dbReference type="SAM" id="MobiDB-lite"/>
    </source>
</evidence>
<keyword evidence="2" id="KW-0812">Transmembrane</keyword>
<keyword evidence="3" id="KW-1185">Reference proteome</keyword>